<organism evidence="3 4">
    <name type="scientific">Flavobacterium urumqiense</name>
    <dbReference type="NCBI Taxonomy" id="935224"/>
    <lineage>
        <taxon>Bacteria</taxon>
        <taxon>Pseudomonadati</taxon>
        <taxon>Bacteroidota</taxon>
        <taxon>Flavobacteriia</taxon>
        <taxon>Flavobacteriales</taxon>
        <taxon>Flavobacteriaceae</taxon>
        <taxon>Flavobacterium</taxon>
    </lineage>
</organism>
<dbReference type="SUPFAM" id="SSF53756">
    <property type="entry name" value="UDP-Glycosyltransferase/glycogen phosphorylase"/>
    <property type="match status" value="1"/>
</dbReference>
<dbReference type="Proteomes" id="UP000236737">
    <property type="component" value="Unassembled WGS sequence"/>
</dbReference>
<evidence type="ECO:0000259" key="1">
    <source>
        <dbReference type="Pfam" id="PF00534"/>
    </source>
</evidence>
<feature type="domain" description="Glycosyl transferase family 1" evidence="1">
    <location>
        <begin position="210"/>
        <end position="351"/>
    </location>
</feature>
<evidence type="ECO:0000313" key="3">
    <source>
        <dbReference type="EMBL" id="SEG18473.1"/>
    </source>
</evidence>
<accession>A0A1H5Y3G8</accession>
<dbReference type="PANTHER" id="PTHR12526:SF627">
    <property type="entry name" value="D-RHAMNOSYLTRANSFERASE WBPZ"/>
    <property type="match status" value="1"/>
</dbReference>
<dbReference type="RefSeq" id="WP_244175236.1">
    <property type="nucleotide sequence ID" value="NZ_FNVP01000007.1"/>
</dbReference>
<dbReference type="Pfam" id="PF13579">
    <property type="entry name" value="Glyco_trans_4_4"/>
    <property type="match status" value="1"/>
</dbReference>
<dbReference type="InterPro" id="IPR028098">
    <property type="entry name" value="Glyco_trans_4-like_N"/>
</dbReference>
<dbReference type="PANTHER" id="PTHR12526">
    <property type="entry name" value="GLYCOSYLTRANSFERASE"/>
    <property type="match status" value="1"/>
</dbReference>
<keyword evidence="4" id="KW-1185">Reference proteome</keyword>
<sequence length="390" mass="44500">MKILHVITSMDPKTGGPSQGLRNLCSFNMKLGLYVEVVCLDDVNQDYGLDEKLFINKLGSGKTSFQYSPVLLRWLLLNLERFDFVSVHGIWQYHNYAVYKAIKILKKHNKKVPKVVIMPHGMLDPYFQKATDRKMKALRNEVVWRLTEKRALNAVDAVFFTCEEELLLARTTFKGYQPKKEINVGYGIQRPPVYRTCMKTAFEELCPAIKAKKYWLFLSRIDPKKGIDVLIDAYNQLTAENHLLPELLVAGPTDSGYAQKMMRKASSNTHIHFTGMLTGDSKWGAFYGCEGYLLPSHQENFGIAIVEAMACEKPVLITKNINIWRKITDGNGAWILDDVTENSIKKQLANMALLTDSALKIKGNHAFTTYENKFDVEYCAQVFFDTLKNL</sequence>
<dbReference type="AlphaFoldDB" id="A0A1H5Y3G8"/>
<gene>
    <name evidence="3" type="ORF">SAMN04488130_10749</name>
</gene>
<name>A0A1H5Y3G8_9FLAO</name>
<evidence type="ECO:0000259" key="2">
    <source>
        <dbReference type="Pfam" id="PF13579"/>
    </source>
</evidence>
<dbReference type="GO" id="GO:0016757">
    <property type="term" value="F:glycosyltransferase activity"/>
    <property type="evidence" value="ECO:0007669"/>
    <property type="project" value="InterPro"/>
</dbReference>
<evidence type="ECO:0000313" key="4">
    <source>
        <dbReference type="Proteomes" id="UP000236737"/>
    </source>
</evidence>
<feature type="domain" description="Glycosyltransferase subfamily 4-like N-terminal" evidence="2">
    <location>
        <begin position="15"/>
        <end position="171"/>
    </location>
</feature>
<protein>
    <submittedName>
        <fullName evidence="3">Glycosyltransferase involved in cell wall bisynthesis</fullName>
    </submittedName>
</protein>
<dbReference type="Gene3D" id="3.40.50.2000">
    <property type="entry name" value="Glycogen Phosphorylase B"/>
    <property type="match status" value="2"/>
</dbReference>
<proteinExistence type="predicted"/>
<dbReference type="InterPro" id="IPR001296">
    <property type="entry name" value="Glyco_trans_1"/>
</dbReference>
<dbReference type="EMBL" id="FNVP01000007">
    <property type="protein sequence ID" value="SEG18473.1"/>
    <property type="molecule type" value="Genomic_DNA"/>
</dbReference>
<dbReference type="Pfam" id="PF00534">
    <property type="entry name" value="Glycos_transf_1"/>
    <property type="match status" value="1"/>
</dbReference>
<reference evidence="4" key="1">
    <citation type="submission" date="2016-10" db="EMBL/GenBank/DDBJ databases">
        <authorList>
            <person name="Varghese N."/>
            <person name="Submissions S."/>
        </authorList>
    </citation>
    <scope>NUCLEOTIDE SEQUENCE [LARGE SCALE GENOMIC DNA]</scope>
    <source>
        <strain evidence="4">CGMCC 1.9230</strain>
    </source>
</reference>
<keyword evidence="3" id="KW-0808">Transferase</keyword>